<organism evidence="1 2">
    <name type="scientific">Candidatus Moduliflexus flocculans</name>
    <dbReference type="NCBI Taxonomy" id="1499966"/>
    <lineage>
        <taxon>Bacteria</taxon>
        <taxon>Candidatus Moduliflexota</taxon>
        <taxon>Candidatus Moduliflexia</taxon>
        <taxon>Candidatus Moduliflexales</taxon>
        <taxon>Candidatus Moduliflexaceae</taxon>
    </lineage>
</organism>
<dbReference type="HOGENOM" id="CLU_1077074_0_0_0"/>
<protein>
    <submittedName>
        <fullName evidence="1">Uncharacterized protein</fullName>
    </submittedName>
</protein>
<dbReference type="Gene3D" id="3.30.460.10">
    <property type="entry name" value="Beta Polymerase, domain 2"/>
    <property type="match status" value="1"/>
</dbReference>
<dbReference type="AlphaFoldDB" id="A0A0S6VQD6"/>
<evidence type="ECO:0000313" key="1">
    <source>
        <dbReference type="EMBL" id="GAK49432.1"/>
    </source>
</evidence>
<proteinExistence type="predicted"/>
<dbReference type="SUPFAM" id="SSF81301">
    <property type="entry name" value="Nucleotidyltransferase"/>
    <property type="match status" value="1"/>
</dbReference>
<sequence length="253" mass="28824">MPRTTLLLQRLDEIGRSLERSGHALALIGLGSVGAERDRLDEFSDLDFFAIVEEGWKQQYIDRLGWLSDVCPVAYCFKNTDDGYKLLYEDGVFCEFAVFELRELPAIAFARGRIVWKQPQISDDICVPTTSSVLPAPKSTAWRVGEALTNLYVGLGRFKRGEKLSASRFIQHYAVDRILELSEQLEQEQQAQQDPFANERRYEQRFPQTAQRLPEFVQGYERSRESALAILAFLEAHFEVNPAIAAAIRQLCA</sequence>
<gene>
    <name evidence="1" type="ORF">U14_00654</name>
</gene>
<dbReference type="Proteomes" id="UP000030700">
    <property type="component" value="Unassembled WGS sequence"/>
</dbReference>
<name>A0A0S6VQD6_9BACT</name>
<accession>A0A0S6VQD6</accession>
<evidence type="ECO:0000313" key="2">
    <source>
        <dbReference type="Proteomes" id="UP000030700"/>
    </source>
</evidence>
<keyword evidence="2" id="KW-1185">Reference proteome</keyword>
<dbReference type="STRING" id="1499966.U14_00654"/>
<dbReference type="InterPro" id="IPR043519">
    <property type="entry name" value="NT_sf"/>
</dbReference>
<reference evidence="1 2" key="1">
    <citation type="journal article" date="2015" name="PeerJ">
        <title>First genomic representation of candidate bacterial phylum KSB3 points to enhanced environmental sensing as a trigger of wastewater bulking.</title>
        <authorList>
            <person name="Sekiguchi Y."/>
            <person name="Ohashi A."/>
            <person name="Parks D.H."/>
            <person name="Yamauchi T."/>
            <person name="Tyson G.W."/>
            <person name="Hugenholtz P."/>
        </authorList>
    </citation>
    <scope>NUCLEOTIDE SEQUENCE [LARGE SCALE GENOMIC DNA]</scope>
</reference>
<dbReference type="EMBL" id="DF820455">
    <property type="protein sequence ID" value="GAK49432.1"/>
    <property type="molecule type" value="Genomic_DNA"/>
</dbReference>